<keyword evidence="2" id="KW-0472">Membrane</keyword>
<dbReference type="AlphaFoldDB" id="A0A168NBQ2"/>
<proteinExistence type="predicted"/>
<name>A0A168NBQ2_MUCCL</name>
<evidence type="ECO:0000313" key="4">
    <source>
        <dbReference type="Proteomes" id="UP000077051"/>
    </source>
</evidence>
<evidence type="ECO:0000313" key="3">
    <source>
        <dbReference type="EMBL" id="OAD06066.1"/>
    </source>
</evidence>
<keyword evidence="4" id="KW-1185">Reference proteome</keyword>
<keyword evidence="2" id="KW-1133">Transmembrane helix</keyword>
<gene>
    <name evidence="3" type="ORF">MUCCIDRAFT_106622</name>
</gene>
<dbReference type="EMBL" id="AMYB01000002">
    <property type="protein sequence ID" value="OAD06066.1"/>
    <property type="molecule type" value="Genomic_DNA"/>
</dbReference>
<comment type="caution">
    <text evidence="3">The sequence shown here is derived from an EMBL/GenBank/DDBJ whole genome shotgun (WGS) entry which is preliminary data.</text>
</comment>
<reference evidence="3 4" key="1">
    <citation type="submission" date="2015-06" db="EMBL/GenBank/DDBJ databases">
        <title>Expansion of signal transduction pathways in fungi by whole-genome duplication.</title>
        <authorList>
            <consortium name="DOE Joint Genome Institute"/>
            <person name="Corrochano L.M."/>
            <person name="Kuo A."/>
            <person name="Marcet-Houben M."/>
            <person name="Polaino S."/>
            <person name="Salamov A."/>
            <person name="Villalobos J.M."/>
            <person name="Alvarez M.I."/>
            <person name="Avalos J."/>
            <person name="Benito E.P."/>
            <person name="Benoit I."/>
            <person name="Burger G."/>
            <person name="Camino L.P."/>
            <person name="Canovas D."/>
            <person name="Cerda-Olmedo E."/>
            <person name="Cheng J.-F."/>
            <person name="Dominguez A."/>
            <person name="Elias M."/>
            <person name="Eslava A.P."/>
            <person name="Glaser F."/>
            <person name="Grimwood J."/>
            <person name="Gutierrez G."/>
            <person name="Heitman J."/>
            <person name="Henrissat B."/>
            <person name="Iturriaga E.A."/>
            <person name="Lang B.F."/>
            <person name="Lavin J.L."/>
            <person name="Lee S."/>
            <person name="Li W."/>
            <person name="Lindquist E."/>
            <person name="Lopez-Garcia S."/>
            <person name="Luque E.M."/>
            <person name="Marcos A.T."/>
            <person name="Martin J."/>
            <person name="Mccluskey K."/>
            <person name="Medina H.R."/>
            <person name="Miralles-Duran A."/>
            <person name="Miyazaki A."/>
            <person name="Munoz-Torres E."/>
            <person name="Oguiza J.A."/>
            <person name="Ohm R."/>
            <person name="Olmedo M."/>
            <person name="Orejas M."/>
            <person name="Ortiz-Castellanos L."/>
            <person name="Pisabarro A.G."/>
            <person name="Rodriguez-Romero J."/>
            <person name="Ruiz-Herrera J."/>
            <person name="Ruiz-Vazquez R."/>
            <person name="Sanz C."/>
            <person name="Schackwitz W."/>
            <person name="Schmutz J."/>
            <person name="Shahriari M."/>
            <person name="Shelest E."/>
            <person name="Silva-Franco F."/>
            <person name="Soanes D."/>
            <person name="Syed K."/>
            <person name="Tagua V.G."/>
            <person name="Talbot N.J."/>
            <person name="Thon M."/>
            <person name="De Vries R.P."/>
            <person name="Wiebenga A."/>
            <person name="Yadav J.S."/>
            <person name="Braun E.L."/>
            <person name="Baker S."/>
            <person name="Garre V."/>
            <person name="Horwitz B."/>
            <person name="Torres-Martinez S."/>
            <person name="Idnurm A."/>
            <person name="Herrera-Estrella A."/>
            <person name="Gabaldon T."/>
            <person name="Grigoriev I.V."/>
        </authorList>
    </citation>
    <scope>NUCLEOTIDE SEQUENCE [LARGE SCALE GENOMIC DNA]</scope>
    <source>
        <strain evidence="3 4">CBS 277.49</strain>
    </source>
</reference>
<keyword evidence="2" id="KW-0812">Transmembrane</keyword>
<protein>
    <submittedName>
        <fullName evidence="3">Uncharacterized protein</fullName>
    </submittedName>
</protein>
<accession>A0A168NBQ2</accession>
<dbReference type="VEuPathDB" id="FungiDB:MUCCIDRAFT_106622"/>
<dbReference type="OrthoDB" id="2283553at2759"/>
<feature type="region of interest" description="Disordered" evidence="1">
    <location>
        <begin position="174"/>
        <end position="202"/>
    </location>
</feature>
<dbReference type="Proteomes" id="UP000077051">
    <property type="component" value="Unassembled WGS sequence"/>
</dbReference>
<sequence length="202" mass="22192">MKPMIAPIQDGLAHLHVNSVTTNGNPLVKRSASGGSTFATHTEHTPAFNTVHIIAAVIGIVGAVAMAVTIFLMCKRKRNRRRDSHNNRKAFTTNASNDIESNMTQASLENSNNLRFGQFASDFDNHVEPPKPAVTHVEDISPMMQQYQLQLKLLQQQKAQQLERKLMIDPHLTVPTPLHQTASSSSSSSSPNSLLPPPPYQP</sequence>
<feature type="transmembrane region" description="Helical" evidence="2">
    <location>
        <begin position="53"/>
        <end position="74"/>
    </location>
</feature>
<organism evidence="3 4">
    <name type="scientific">Mucor lusitanicus CBS 277.49</name>
    <dbReference type="NCBI Taxonomy" id="747725"/>
    <lineage>
        <taxon>Eukaryota</taxon>
        <taxon>Fungi</taxon>
        <taxon>Fungi incertae sedis</taxon>
        <taxon>Mucoromycota</taxon>
        <taxon>Mucoromycotina</taxon>
        <taxon>Mucoromycetes</taxon>
        <taxon>Mucorales</taxon>
        <taxon>Mucorineae</taxon>
        <taxon>Mucoraceae</taxon>
        <taxon>Mucor</taxon>
    </lineage>
</organism>
<feature type="compositionally biased region" description="Low complexity" evidence="1">
    <location>
        <begin position="183"/>
        <end position="193"/>
    </location>
</feature>
<evidence type="ECO:0000256" key="1">
    <source>
        <dbReference type="SAM" id="MobiDB-lite"/>
    </source>
</evidence>
<evidence type="ECO:0000256" key="2">
    <source>
        <dbReference type="SAM" id="Phobius"/>
    </source>
</evidence>